<keyword evidence="1" id="KW-0732">Signal</keyword>
<feature type="chain" id="PRO_5012745954" evidence="1">
    <location>
        <begin position="16"/>
        <end position="95"/>
    </location>
</feature>
<evidence type="ECO:0000256" key="1">
    <source>
        <dbReference type="SAM" id="SignalP"/>
    </source>
</evidence>
<feature type="signal peptide" evidence="1">
    <location>
        <begin position="1"/>
        <end position="15"/>
    </location>
</feature>
<dbReference type="WBParaSite" id="HPLM_0000049901-mRNA-1">
    <property type="protein sequence ID" value="HPLM_0000049901-mRNA-1"/>
    <property type="gene ID" value="HPLM_0000049901"/>
</dbReference>
<reference evidence="2" key="1">
    <citation type="submission" date="2017-02" db="UniProtKB">
        <authorList>
            <consortium name="WormBaseParasite"/>
        </authorList>
    </citation>
    <scope>IDENTIFICATION</scope>
</reference>
<proteinExistence type="predicted"/>
<dbReference type="AlphaFoldDB" id="A0A0N4VT82"/>
<evidence type="ECO:0000313" key="2">
    <source>
        <dbReference type="WBParaSite" id="HPLM_0000049901-mRNA-1"/>
    </source>
</evidence>
<organism evidence="2">
    <name type="scientific">Haemonchus placei</name>
    <name type="common">Barber's pole worm</name>
    <dbReference type="NCBI Taxonomy" id="6290"/>
    <lineage>
        <taxon>Eukaryota</taxon>
        <taxon>Metazoa</taxon>
        <taxon>Ecdysozoa</taxon>
        <taxon>Nematoda</taxon>
        <taxon>Chromadorea</taxon>
        <taxon>Rhabditida</taxon>
        <taxon>Rhabditina</taxon>
        <taxon>Rhabditomorpha</taxon>
        <taxon>Strongyloidea</taxon>
        <taxon>Trichostrongylidae</taxon>
        <taxon>Haemonchus</taxon>
    </lineage>
</organism>
<name>A0A0N4VT82_HAEPC</name>
<accession>A0A0N4VT82</accession>
<sequence length="95" mass="10965">LALLILLLLQKRCRGVDQRRRGISFSSFYKKDYDSTNDSDLIRAFSDIALADDYPANKKGVHMMPRAISRGSFGKSFRKKLRKIVKQERRSVSEV</sequence>
<protein>
    <submittedName>
        <fullName evidence="2">Tachykinin 3</fullName>
    </submittedName>
</protein>